<dbReference type="AlphaFoldDB" id="A0A1J1HL82"/>
<dbReference type="EMBL" id="CVRI01000009">
    <property type="protein sequence ID" value="CRK88691.1"/>
    <property type="molecule type" value="Genomic_DNA"/>
</dbReference>
<gene>
    <name evidence="1" type="ORF">CLUMA_CG002443</name>
</gene>
<evidence type="ECO:0000313" key="1">
    <source>
        <dbReference type="EMBL" id="CRK88691.1"/>
    </source>
</evidence>
<protein>
    <submittedName>
        <fullName evidence="1">CLUMA_CG002443, isoform A</fullName>
    </submittedName>
</protein>
<name>A0A1J1HL82_9DIPT</name>
<reference evidence="1 2" key="1">
    <citation type="submission" date="2015-04" db="EMBL/GenBank/DDBJ databases">
        <authorList>
            <person name="Syromyatnikov M.Y."/>
            <person name="Popov V.N."/>
        </authorList>
    </citation>
    <scope>NUCLEOTIDE SEQUENCE [LARGE SCALE GENOMIC DNA]</scope>
</reference>
<proteinExistence type="predicted"/>
<dbReference type="Proteomes" id="UP000183832">
    <property type="component" value="Unassembled WGS sequence"/>
</dbReference>
<evidence type="ECO:0000313" key="2">
    <source>
        <dbReference type="Proteomes" id="UP000183832"/>
    </source>
</evidence>
<accession>A0A1J1HL82</accession>
<sequence length="112" mass="12949">MKILQGKLFLDSVVFLSEKRLVYFKGRTRRKFTILALPQVSCYNPLRCSVDELKIYLGTIFEVKIESLQREIQNCAFITKRNVNLLFQADSIKEKISNSFKLPTKASITLNS</sequence>
<organism evidence="1 2">
    <name type="scientific">Clunio marinus</name>
    <dbReference type="NCBI Taxonomy" id="568069"/>
    <lineage>
        <taxon>Eukaryota</taxon>
        <taxon>Metazoa</taxon>
        <taxon>Ecdysozoa</taxon>
        <taxon>Arthropoda</taxon>
        <taxon>Hexapoda</taxon>
        <taxon>Insecta</taxon>
        <taxon>Pterygota</taxon>
        <taxon>Neoptera</taxon>
        <taxon>Endopterygota</taxon>
        <taxon>Diptera</taxon>
        <taxon>Nematocera</taxon>
        <taxon>Chironomoidea</taxon>
        <taxon>Chironomidae</taxon>
        <taxon>Clunio</taxon>
    </lineage>
</organism>
<keyword evidence="2" id="KW-1185">Reference proteome</keyword>